<evidence type="ECO:0008006" key="4">
    <source>
        <dbReference type="Google" id="ProtNLM"/>
    </source>
</evidence>
<proteinExistence type="predicted"/>
<dbReference type="PANTHER" id="PTHR30222">
    <property type="entry name" value="SPERMIDINE/PUTRESCINE-BINDING PERIPLASMIC PROTEIN"/>
    <property type="match status" value="1"/>
</dbReference>
<protein>
    <recommendedName>
        <fullName evidence="4">Signal peptide prediction</fullName>
    </recommendedName>
</protein>
<evidence type="ECO:0000313" key="2">
    <source>
        <dbReference type="EMBL" id="QDT08921.1"/>
    </source>
</evidence>
<reference evidence="2 3" key="1">
    <citation type="submission" date="2019-02" db="EMBL/GenBank/DDBJ databases">
        <title>Deep-cultivation of Planctomycetes and their phenomic and genomic characterization uncovers novel biology.</title>
        <authorList>
            <person name="Wiegand S."/>
            <person name="Jogler M."/>
            <person name="Boedeker C."/>
            <person name="Pinto D."/>
            <person name="Vollmers J."/>
            <person name="Rivas-Marin E."/>
            <person name="Kohn T."/>
            <person name="Peeters S.H."/>
            <person name="Heuer A."/>
            <person name="Rast P."/>
            <person name="Oberbeckmann S."/>
            <person name="Bunk B."/>
            <person name="Jeske O."/>
            <person name="Meyerdierks A."/>
            <person name="Storesund J.E."/>
            <person name="Kallscheuer N."/>
            <person name="Luecker S."/>
            <person name="Lage O.M."/>
            <person name="Pohl T."/>
            <person name="Merkel B.J."/>
            <person name="Hornburger P."/>
            <person name="Mueller R.-W."/>
            <person name="Bruemmer F."/>
            <person name="Labrenz M."/>
            <person name="Spormann A.M."/>
            <person name="Op den Camp H."/>
            <person name="Overmann J."/>
            <person name="Amann R."/>
            <person name="Jetten M.S.M."/>
            <person name="Mascher T."/>
            <person name="Medema M.H."/>
            <person name="Devos D.P."/>
            <person name="Kaster A.-K."/>
            <person name="Ovreas L."/>
            <person name="Rohde M."/>
            <person name="Galperin M.Y."/>
            <person name="Jogler C."/>
        </authorList>
    </citation>
    <scope>NUCLEOTIDE SEQUENCE [LARGE SCALE GENOMIC DNA]</scope>
    <source>
        <strain evidence="2 3">K23_9</strain>
    </source>
</reference>
<dbReference type="SUPFAM" id="SSF53850">
    <property type="entry name" value="Periplasmic binding protein-like II"/>
    <property type="match status" value="1"/>
</dbReference>
<organism evidence="2 3">
    <name type="scientific">Stieleria marina</name>
    <dbReference type="NCBI Taxonomy" id="1930275"/>
    <lineage>
        <taxon>Bacteria</taxon>
        <taxon>Pseudomonadati</taxon>
        <taxon>Planctomycetota</taxon>
        <taxon>Planctomycetia</taxon>
        <taxon>Pirellulales</taxon>
        <taxon>Pirellulaceae</taxon>
        <taxon>Stieleria</taxon>
    </lineage>
</organism>
<name>A0A517NP65_9BACT</name>
<evidence type="ECO:0000256" key="1">
    <source>
        <dbReference type="ARBA" id="ARBA00022729"/>
    </source>
</evidence>
<evidence type="ECO:0000313" key="3">
    <source>
        <dbReference type="Proteomes" id="UP000319817"/>
    </source>
</evidence>
<dbReference type="Gene3D" id="3.40.190.10">
    <property type="entry name" value="Periplasmic binding protein-like II"/>
    <property type="match status" value="2"/>
</dbReference>
<dbReference type="Pfam" id="PF13416">
    <property type="entry name" value="SBP_bac_8"/>
    <property type="match status" value="1"/>
</dbReference>
<keyword evidence="3" id="KW-1185">Reference proteome</keyword>
<dbReference type="Proteomes" id="UP000319817">
    <property type="component" value="Chromosome"/>
</dbReference>
<dbReference type="AlphaFoldDB" id="A0A517NP65"/>
<accession>A0A517NP65</accession>
<dbReference type="PANTHER" id="PTHR30222:SF17">
    <property type="entry name" value="SPERMIDINE_PUTRESCINE-BINDING PERIPLASMIC PROTEIN"/>
    <property type="match status" value="1"/>
</dbReference>
<dbReference type="InterPro" id="IPR006059">
    <property type="entry name" value="SBP"/>
</dbReference>
<dbReference type="RefSeq" id="WP_145416389.1">
    <property type="nucleotide sequence ID" value="NZ_CP036526.1"/>
</dbReference>
<keyword evidence="1" id="KW-0732">Signal</keyword>
<gene>
    <name evidence="2" type="ORF">K239x_08640</name>
</gene>
<dbReference type="OrthoDB" id="9812255at2"/>
<sequence>MQKINRREALQRSTTAITSSLATTGLIATGLAATKQNAPAAEAPTVLVKKRRVLRVLGTHVTLQEELRQRAQSDLGIELQFSPGGSAEVLHQASTQPASFDLYEQWSNSIRVLWQAGAIQSIDTTRIRYWSEINELTKTGRLSPDAKLGAGDAPNRILYVQEKDQLGNEETKRVSFLPYVHNVDSFGYNADVIPRGTPYESESWGWLLDETQHGKVAIVNEPTIGLFDLALAVQAKGLMKFADIGDITKAELDQLFTVLLKMRREGHFRGVWSSVPASVKMMQRGETTIASMFSPAVFQLREQGIDCVYASPREGYRAWHGVMCLSSATDGDTKDTAYEYMNWWLSGWPGAFIARQGYYISNPQRSKSELSPAEWDYWYQGKPASEDLPGTSGETAVTEGSIRDGGSYKRRFSNIAVWNTVMNTYEHSLLRWNDFLSG</sequence>
<dbReference type="EMBL" id="CP036526">
    <property type="protein sequence ID" value="QDT08921.1"/>
    <property type="molecule type" value="Genomic_DNA"/>
</dbReference>